<dbReference type="EMBL" id="KQ459597">
    <property type="protein sequence ID" value="KPI94930.1"/>
    <property type="molecule type" value="Genomic_DNA"/>
</dbReference>
<reference evidence="2 3" key="1">
    <citation type="journal article" date="2015" name="Nat. Commun.">
        <title>Outbred genome sequencing and CRISPR/Cas9 gene editing in butterflies.</title>
        <authorList>
            <person name="Li X."/>
            <person name="Fan D."/>
            <person name="Zhang W."/>
            <person name="Liu G."/>
            <person name="Zhang L."/>
            <person name="Zhao L."/>
            <person name="Fang X."/>
            <person name="Chen L."/>
            <person name="Dong Y."/>
            <person name="Chen Y."/>
            <person name="Ding Y."/>
            <person name="Zhao R."/>
            <person name="Feng M."/>
            <person name="Zhu Y."/>
            <person name="Feng Y."/>
            <person name="Jiang X."/>
            <person name="Zhu D."/>
            <person name="Xiang H."/>
            <person name="Feng X."/>
            <person name="Li S."/>
            <person name="Wang J."/>
            <person name="Zhang G."/>
            <person name="Kronforst M.R."/>
            <person name="Wang W."/>
        </authorList>
    </citation>
    <scope>NUCLEOTIDE SEQUENCE [LARGE SCALE GENOMIC DNA]</scope>
    <source>
        <strain evidence="2">Ya'a_city_454_Px</strain>
        <tissue evidence="2">Whole body</tissue>
    </source>
</reference>
<dbReference type="Gene3D" id="3.30.870.10">
    <property type="entry name" value="Endonuclease Chain A"/>
    <property type="match status" value="1"/>
</dbReference>
<gene>
    <name evidence="2" type="ORF">RR46_11934</name>
</gene>
<protein>
    <submittedName>
        <fullName evidence="2">Mitochondrial cardiolipin hydrolase</fullName>
    </submittedName>
</protein>
<accession>A0A194PUX0</accession>
<keyword evidence="3" id="KW-1185">Reference proteome</keyword>
<evidence type="ECO:0000313" key="3">
    <source>
        <dbReference type="Proteomes" id="UP000053268"/>
    </source>
</evidence>
<evidence type="ECO:0000313" key="2">
    <source>
        <dbReference type="EMBL" id="KPI94930.1"/>
    </source>
</evidence>
<proteinExistence type="predicted"/>
<dbReference type="AlphaFoldDB" id="A0A194PUX0"/>
<dbReference type="Pfam" id="PF13091">
    <property type="entry name" value="PLDc_2"/>
    <property type="match status" value="1"/>
</dbReference>
<dbReference type="GO" id="GO:0016787">
    <property type="term" value="F:hydrolase activity"/>
    <property type="evidence" value="ECO:0007669"/>
    <property type="project" value="UniProtKB-KW"/>
</dbReference>
<keyword evidence="2" id="KW-0378">Hydrolase</keyword>
<name>A0A194PUX0_PAPXU</name>
<dbReference type="Proteomes" id="UP000053268">
    <property type="component" value="Unassembled WGS sequence"/>
</dbReference>
<organism evidence="2 3">
    <name type="scientific">Papilio xuthus</name>
    <name type="common">Asian swallowtail butterfly</name>
    <dbReference type="NCBI Taxonomy" id="66420"/>
    <lineage>
        <taxon>Eukaryota</taxon>
        <taxon>Metazoa</taxon>
        <taxon>Ecdysozoa</taxon>
        <taxon>Arthropoda</taxon>
        <taxon>Hexapoda</taxon>
        <taxon>Insecta</taxon>
        <taxon>Pterygota</taxon>
        <taxon>Neoptera</taxon>
        <taxon>Endopterygota</taxon>
        <taxon>Lepidoptera</taxon>
        <taxon>Glossata</taxon>
        <taxon>Ditrysia</taxon>
        <taxon>Papilionoidea</taxon>
        <taxon>Papilionidae</taxon>
        <taxon>Papilioninae</taxon>
        <taxon>Papilio</taxon>
    </lineage>
</organism>
<feature type="domain" description="Phospholipase D-like" evidence="1">
    <location>
        <begin position="67"/>
        <end position="190"/>
    </location>
</feature>
<sequence length="199" mass="22293">MNGPNWKSFIGATGSALLKCVTFMTTLKTKKSAHCDSINEVLFYGAEDDKKKEEIGTNNLLCIYYVIVHACRSLDVCLPTLKSDTISKCLINVHKRNCVIIRIVLYNADNLDMLQELGKQGISVKIVNFAPKLEHEFIIIDAIDECKDAVAVLGSLDYELSRVNCNRDSTLLTSDCAVIQALKNEFERIWSLEEIVPCE</sequence>
<dbReference type="SUPFAM" id="SSF56024">
    <property type="entry name" value="Phospholipase D/nuclease"/>
    <property type="match status" value="1"/>
</dbReference>
<dbReference type="InterPro" id="IPR025202">
    <property type="entry name" value="PLD-like_dom"/>
</dbReference>
<dbReference type="STRING" id="66420.A0A194PUX0"/>
<evidence type="ECO:0000259" key="1">
    <source>
        <dbReference type="Pfam" id="PF13091"/>
    </source>
</evidence>